<gene>
    <name evidence="9" type="primary">phnX</name>
    <name evidence="10" type="ORF">NFC81_04975</name>
</gene>
<dbReference type="Gene3D" id="1.10.150.240">
    <property type="entry name" value="Putative phosphatase, domain 2"/>
    <property type="match status" value="1"/>
</dbReference>
<dbReference type="PANTHER" id="PTHR43434">
    <property type="entry name" value="PHOSPHOGLYCOLATE PHOSPHATASE"/>
    <property type="match status" value="1"/>
</dbReference>
<evidence type="ECO:0000256" key="8">
    <source>
        <dbReference type="ARBA" id="ARBA00066472"/>
    </source>
</evidence>
<name>A0AB38YIF7_9GAMM</name>
<evidence type="ECO:0000256" key="4">
    <source>
        <dbReference type="ARBA" id="ARBA00022842"/>
    </source>
</evidence>
<dbReference type="InterPro" id="IPR006323">
    <property type="entry name" value="Phosphonoacetald_hydro"/>
</dbReference>
<keyword evidence="5 9" id="KW-0704">Schiff base</keyword>
<evidence type="ECO:0000256" key="5">
    <source>
        <dbReference type="ARBA" id="ARBA00023270"/>
    </source>
</evidence>
<dbReference type="SFLD" id="SFLDS00003">
    <property type="entry name" value="Haloacid_Dehalogenase"/>
    <property type="match status" value="1"/>
</dbReference>
<dbReference type="GO" id="GO:0050194">
    <property type="term" value="F:phosphonoacetaldehyde hydrolase activity"/>
    <property type="evidence" value="ECO:0007669"/>
    <property type="project" value="UniProtKB-UniRule"/>
</dbReference>
<dbReference type="SFLD" id="SFLDG01129">
    <property type="entry name" value="C1.5:_HAD__Beta-PGM__Phosphata"/>
    <property type="match status" value="1"/>
</dbReference>
<feature type="binding site" evidence="9">
    <location>
        <position position="20"/>
    </location>
    <ligand>
        <name>Mg(2+)</name>
        <dbReference type="ChEBI" id="CHEBI:18420"/>
    </ligand>
</feature>
<dbReference type="GO" id="GO:0019700">
    <property type="term" value="P:organic phosphonate catabolic process"/>
    <property type="evidence" value="ECO:0007669"/>
    <property type="project" value="InterPro"/>
</dbReference>
<dbReference type="SUPFAM" id="SSF56784">
    <property type="entry name" value="HAD-like"/>
    <property type="match status" value="1"/>
</dbReference>
<comment type="function">
    <text evidence="7 9">Involved in phosphonate degradation.</text>
</comment>
<feature type="binding site" evidence="9">
    <location>
        <position position="192"/>
    </location>
    <ligand>
        <name>Mg(2+)</name>
        <dbReference type="ChEBI" id="CHEBI:18420"/>
    </ligand>
</feature>
<comment type="similarity">
    <text evidence="9">Belongs to the HAD-like hydrolase superfamily. PhnX family.</text>
</comment>
<evidence type="ECO:0000256" key="2">
    <source>
        <dbReference type="ARBA" id="ARBA00022723"/>
    </source>
</evidence>
<organism evidence="10">
    <name type="scientific">Salinispirillum sp. LH 10-3-1</name>
    <dbReference type="NCBI Taxonomy" id="2952525"/>
    <lineage>
        <taxon>Bacteria</taxon>
        <taxon>Pseudomonadati</taxon>
        <taxon>Pseudomonadota</taxon>
        <taxon>Gammaproteobacteria</taxon>
        <taxon>Oceanospirillales</taxon>
        <taxon>Saccharospirillaceae</taxon>
        <taxon>Salinispirillum</taxon>
    </lineage>
</organism>
<comment type="subunit">
    <text evidence="1 9">Homodimer.</text>
</comment>
<dbReference type="InterPro" id="IPR050155">
    <property type="entry name" value="HAD-like_hydrolase_sf"/>
</dbReference>
<keyword evidence="2 9" id="KW-0479">Metal-binding</keyword>
<dbReference type="GO" id="GO:0000287">
    <property type="term" value="F:magnesium ion binding"/>
    <property type="evidence" value="ECO:0007669"/>
    <property type="project" value="UniProtKB-UniRule"/>
</dbReference>
<evidence type="ECO:0000256" key="9">
    <source>
        <dbReference type="HAMAP-Rule" id="MF_01375"/>
    </source>
</evidence>
<dbReference type="RefSeq" id="WP_304996430.1">
    <property type="nucleotide sequence ID" value="NZ_CP101717.1"/>
</dbReference>
<evidence type="ECO:0000256" key="3">
    <source>
        <dbReference type="ARBA" id="ARBA00022801"/>
    </source>
</evidence>
<dbReference type="GO" id="GO:0006281">
    <property type="term" value="P:DNA repair"/>
    <property type="evidence" value="ECO:0007669"/>
    <property type="project" value="TreeGrafter"/>
</dbReference>
<accession>A0AB38YIF7</accession>
<reference evidence="10" key="1">
    <citation type="submission" date="2022-07" db="EMBL/GenBank/DDBJ databases">
        <title>Complete genome sequence of Salinispirillum sp. LH10-3-1 capable of multiple carbohydrate inversion isolated from a soda lake.</title>
        <authorList>
            <person name="Liu J."/>
            <person name="Zhai Y."/>
            <person name="Zhang H."/>
            <person name="Yang H."/>
            <person name="Qu J."/>
            <person name="Li J."/>
        </authorList>
    </citation>
    <scope>NUCLEOTIDE SEQUENCE</scope>
    <source>
        <strain evidence="10">LH 10-3-1</strain>
    </source>
</reference>
<dbReference type="EMBL" id="CP101717">
    <property type="protein sequence ID" value="WLD59141.1"/>
    <property type="molecule type" value="Genomic_DNA"/>
</dbReference>
<dbReference type="PANTHER" id="PTHR43434:SF19">
    <property type="entry name" value="PHOSPHONOACETALDEHYDE HYDROLASE"/>
    <property type="match status" value="1"/>
</dbReference>
<dbReference type="Pfam" id="PF00702">
    <property type="entry name" value="Hydrolase"/>
    <property type="match status" value="1"/>
</dbReference>
<evidence type="ECO:0000313" key="10">
    <source>
        <dbReference type="EMBL" id="WLD59141.1"/>
    </source>
</evidence>
<evidence type="ECO:0000256" key="7">
    <source>
        <dbReference type="ARBA" id="ARBA00056573"/>
    </source>
</evidence>
<feature type="active site" description="Schiff-base intermediate with substrate" evidence="9">
    <location>
        <position position="59"/>
    </location>
</feature>
<dbReference type="EC" id="3.11.1.1" evidence="8 9"/>
<sequence>MYQYSRRYSGPLEAVILDLAGTCVDFGSRAPILAFQKLFADLDIELSETQARGPMGTEKREHIAQLLALPEIAQQWQARFGHWPSDTDISRLYETFVPVQLKTIQDRTELINGALALQDYCVAANIALAANTGYSRAMAEAVLPSIHTQGLHFSSVVCATEVPRGRPWPHMSLQNALELGVSTLQACVKVDDTGTGIEEGLNAGMWTVAVATSGNAVGLDLDDWQQLSRAEQGVLRRRAYQTLATSGAHYVIDSIADLPATLTLIQHRLTQGEKP</sequence>
<dbReference type="InterPro" id="IPR023198">
    <property type="entry name" value="PGP-like_dom2"/>
</dbReference>
<dbReference type="Gene3D" id="3.40.50.1000">
    <property type="entry name" value="HAD superfamily/HAD-like"/>
    <property type="match status" value="1"/>
</dbReference>
<comment type="cofactor">
    <cofactor evidence="9">
        <name>Mg(2+)</name>
        <dbReference type="ChEBI" id="CHEBI:18420"/>
    </cofactor>
    <text evidence="9">Binds 1 Mg(2+) ion per subunit.</text>
</comment>
<evidence type="ECO:0000256" key="6">
    <source>
        <dbReference type="ARBA" id="ARBA00052005"/>
    </source>
</evidence>
<feature type="binding site" evidence="9">
    <location>
        <position position="18"/>
    </location>
    <ligand>
        <name>Mg(2+)</name>
        <dbReference type="ChEBI" id="CHEBI:18420"/>
    </ligand>
</feature>
<dbReference type="FunFam" id="1.10.150.240:FF:000006">
    <property type="entry name" value="Phosphonoacetaldehyde hydrolase"/>
    <property type="match status" value="1"/>
</dbReference>
<protein>
    <recommendedName>
        <fullName evidence="8 9">Phosphonoacetaldehyde hydrolase</fullName>
        <shortName evidence="9">Phosphonatase</shortName>
        <ecNumber evidence="8 9">3.11.1.1</ecNumber>
    </recommendedName>
    <alternativeName>
        <fullName evidence="9">Phosphonoacetaldehyde phosphonohydrolase</fullName>
    </alternativeName>
</protein>
<dbReference type="NCBIfam" id="TIGR01422">
    <property type="entry name" value="phosphonatase"/>
    <property type="match status" value="1"/>
</dbReference>
<dbReference type="InterPro" id="IPR023214">
    <property type="entry name" value="HAD_sf"/>
</dbReference>
<proteinExistence type="inferred from homology"/>
<dbReference type="NCBIfam" id="TIGR01509">
    <property type="entry name" value="HAD-SF-IA-v3"/>
    <property type="match status" value="1"/>
</dbReference>
<dbReference type="AlphaFoldDB" id="A0AB38YIF7"/>
<comment type="catalytic activity">
    <reaction evidence="6 9">
        <text>phosphonoacetaldehyde + H2O = acetaldehyde + phosphate + H(+)</text>
        <dbReference type="Rhea" id="RHEA:18905"/>
        <dbReference type="ChEBI" id="CHEBI:15343"/>
        <dbReference type="ChEBI" id="CHEBI:15377"/>
        <dbReference type="ChEBI" id="CHEBI:15378"/>
        <dbReference type="ChEBI" id="CHEBI:43474"/>
        <dbReference type="ChEBI" id="CHEBI:58383"/>
        <dbReference type="EC" id="3.11.1.1"/>
    </reaction>
</comment>
<feature type="active site" description="Nucleophile" evidence="9">
    <location>
        <position position="18"/>
    </location>
</feature>
<dbReference type="GO" id="GO:0005829">
    <property type="term" value="C:cytosol"/>
    <property type="evidence" value="ECO:0007669"/>
    <property type="project" value="TreeGrafter"/>
</dbReference>
<keyword evidence="4 9" id="KW-0460">Magnesium</keyword>
<evidence type="ECO:0000256" key="1">
    <source>
        <dbReference type="ARBA" id="ARBA00011738"/>
    </source>
</evidence>
<dbReference type="InterPro" id="IPR036412">
    <property type="entry name" value="HAD-like_sf"/>
</dbReference>
<dbReference type="InterPro" id="IPR006439">
    <property type="entry name" value="HAD-SF_hydro_IA"/>
</dbReference>
<dbReference type="GO" id="GO:0008967">
    <property type="term" value="F:phosphoglycolate phosphatase activity"/>
    <property type="evidence" value="ECO:0007669"/>
    <property type="project" value="TreeGrafter"/>
</dbReference>
<keyword evidence="3 9" id="KW-0378">Hydrolase</keyword>
<dbReference type="HAMAP" id="MF_01375">
    <property type="entry name" value="PhnX"/>
    <property type="match status" value="1"/>
</dbReference>